<organism evidence="1 2">
    <name type="scientific">Mycena albidolilacea</name>
    <dbReference type="NCBI Taxonomy" id="1033008"/>
    <lineage>
        <taxon>Eukaryota</taxon>
        <taxon>Fungi</taxon>
        <taxon>Dikarya</taxon>
        <taxon>Basidiomycota</taxon>
        <taxon>Agaricomycotina</taxon>
        <taxon>Agaricomycetes</taxon>
        <taxon>Agaricomycetidae</taxon>
        <taxon>Agaricales</taxon>
        <taxon>Marasmiineae</taxon>
        <taxon>Mycenaceae</taxon>
        <taxon>Mycena</taxon>
    </lineage>
</organism>
<dbReference type="EMBL" id="JARIHO010000004">
    <property type="protein sequence ID" value="KAJ7362366.1"/>
    <property type="molecule type" value="Genomic_DNA"/>
</dbReference>
<evidence type="ECO:0000313" key="2">
    <source>
        <dbReference type="Proteomes" id="UP001218218"/>
    </source>
</evidence>
<proteinExistence type="predicted"/>
<dbReference type="AlphaFoldDB" id="A0AAD7F0C2"/>
<keyword evidence="2" id="KW-1185">Reference proteome</keyword>
<comment type="caution">
    <text evidence="1">The sequence shown here is derived from an EMBL/GenBank/DDBJ whole genome shotgun (WGS) entry which is preliminary data.</text>
</comment>
<gene>
    <name evidence="1" type="ORF">DFH08DRAFT_799408</name>
</gene>
<name>A0AAD7F0C2_9AGAR</name>
<dbReference type="Proteomes" id="UP001218218">
    <property type="component" value="Unassembled WGS sequence"/>
</dbReference>
<reference evidence="1" key="1">
    <citation type="submission" date="2023-03" db="EMBL/GenBank/DDBJ databases">
        <title>Massive genome expansion in bonnet fungi (Mycena s.s.) driven by repeated elements and novel gene families across ecological guilds.</title>
        <authorList>
            <consortium name="Lawrence Berkeley National Laboratory"/>
            <person name="Harder C.B."/>
            <person name="Miyauchi S."/>
            <person name="Viragh M."/>
            <person name="Kuo A."/>
            <person name="Thoen E."/>
            <person name="Andreopoulos B."/>
            <person name="Lu D."/>
            <person name="Skrede I."/>
            <person name="Drula E."/>
            <person name="Henrissat B."/>
            <person name="Morin E."/>
            <person name="Kohler A."/>
            <person name="Barry K."/>
            <person name="LaButti K."/>
            <person name="Morin E."/>
            <person name="Salamov A."/>
            <person name="Lipzen A."/>
            <person name="Mereny Z."/>
            <person name="Hegedus B."/>
            <person name="Baldrian P."/>
            <person name="Stursova M."/>
            <person name="Weitz H."/>
            <person name="Taylor A."/>
            <person name="Grigoriev I.V."/>
            <person name="Nagy L.G."/>
            <person name="Martin F."/>
            <person name="Kauserud H."/>
        </authorList>
    </citation>
    <scope>NUCLEOTIDE SEQUENCE</scope>
    <source>
        <strain evidence="1">CBHHK002</strain>
    </source>
</reference>
<accession>A0AAD7F0C2</accession>
<sequence>MTFPPELYAASLSHALRSLMFDIRPLGVCRSTILSSSAWLPLLYDSGVLILTLIQTVPRRDGSTIMQWLFQDGLIYYCAGSAISAVNTISMITILSAWQGLKNMVPEIKVAIMSRITLNLKRLGSKKKLMGTSMADSGRSIAFRPGGRQIEMMTSWVRVWRIRAARLRSGRAGGGWG</sequence>
<protein>
    <submittedName>
        <fullName evidence="1">Uncharacterized protein</fullName>
    </submittedName>
</protein>
<evidence type="ECO:0000313" key="1">
    <source>
        <dbReference type="EMBL" id="KAJ7362366.1"/>
    </source>
</evidence>